<dbReference type="Proteomes" id="UP000681035">
    <property type="component" value="Chromosome"/>
</dbReference>
<sequence length="121" mass="13540">MQEKTLTGGRSYYLDIARAIAIISISLNHAVNRTYDNYAGQMEEFLESSYLSSLLKSVATIFSHLGVRRFFAFSRRQGDGIVTGKSEGNHLALSAVCGKISRNIDSCRREGHPRRRGEREA</sequence>
<gene>
    <name evidence="1" type="ORF">MM50RIKEN_01180</name>
</gene>
<accession>A0A810Q1M3</accession>
<dbReference type="RefSeq" id="WP_213541323.1">
    <property type="nucleotide sequence ID" value="NZ_AP023418.1"/>
</dbReference>
<proteinExistence type="predicted"/>
<dbReference type="AlphaFoldDB" id="A0A810Q1M3"/>
<organism evidence="1 2">
    <name type="scientific">Vescimonas coprocola</name>
    <dbReference type="NCBI Taxonomy" id="2714355"/>
    <lineage>
        <taxon>Bacteria</taxon>
        <taxon>Bacillati</taxon>
        <taxon>Bacillota</taxon>
        <taxon>Clostridia</taxon>
        <taxon>Eubacteriales</taxon>
        <taxon>Oscillospiraceae</taxon>
        <taxon>Vescimonas</taxon>
    </lineage>
</organism>
<dbReference type="EMBL" id="AP023418">
    <property type="protein sequence ID" value="BCK80355.1"/>
    <property type="molecule type" value="Genomic_DNA"/>
</dbReference>
<name>A0A810Q1M3_9FIRM</name>
<evidence type="ECO:0000313" key="2">
    <source>
        <dbReference type="Proteomes" id="UP000681035"/>
    </source>
</evidence>
<reference evidence="1" key="1">
    <citation type="submission" date="2020-09" db="EMBL/GenBank/DDBJ databases">
        <title>New species isolated from human feces.</title>
        <authorList>
            <person name="Kitahara M."/>
            <person name="Shigeno Y."/>
            <person name="Shime M."/>
            <person name="Matsumoto Y."/>
            <person name="Nakamura S."/>
            <person name="Motooka D."/>
            <person name="Fukuoka S."/>
            <person name="Nishikawa H."/>
            <person name="Benno Y."/>
        </authorList>
    </citation>
    <scope>NUCLEOTIDE SEQUENCE</scope>
    <source>
        <strain evidence="1">MM50</strain>
    </source>
</reference>
<protein>
    <submittedName>
        <fullName evidence="1">Uncharacterized protein</fullName>
    </submittedName>
</protein>
<evidence type="ECO:0000313" key="1">
    <source>
        <dbReference type="EMBL" id="BCK80355.1"/>
    </source>
</evidence>
<keyword evidence="2" id="KW-1185">Reference proteome</keyword>
<dbReference type="KEGG" id="vcop:MM50RIKEN_01180"/>